<comment type="function">
    <text evidence="16">Catalyzes the phosphorylation of pantothenate (Pan), the first step in CoA biosynthesis.</text>
</comment>
<evidence type="ECO:0000256" key="11">
    <source>
        <dbReference type="ARBA" id="ARBA00022840"/>
    </source>
</evidence>
<keyword evidence="8 16" id="KW-0808">Transferase</keyword>
<proteinExistence type="inferred from homology"/>
<dbReference type="PANTHER" id="PTHR34265">
    <property type="entry name" value="TYPE III PANTOTHENATE KINASE"/>
    <property type="match status" value="1"/>
</dbReference>
<keyword evidence="9 16" id="KW-0547">Nucleotide-binding</keyword>
<keyword evidence="12 16" id="KW-0630">Potassium</keyword>
<dbReference type="Gene3D" id="3.30.420.40">
    <property type="match status" value="2"/>
</dbReference>
<evidence type="ECO:0000256" key="9">
    <source>
        <dbReference type="ARBA" id="ARBA00022741"/>
    </source>
</evidence>
<evidence type="ECO:0000256" key="12">
    <source>
        <dbReference type="ARBA" id="ARBA00022958"/>
    </source>
</evidence>
<dbReference type="PANTHER" id="PTHR34265:SF1">
    <property type="entry name" value="TYPE III PANTOTHENATE KINASE"/>
    <property type="match status" value="1"/>
</dbReference>
<comment type="cofactor">
    <cofactor evidence="16">
        <name>NH4(+)</name>
        <dbReference type="ChEBI" id="CHEBI:28938"/>
    </cofactor>
    <cofactor evidence="16">
        <name>K(+)</name>
        <dbReference type="ChEBI" id="CHEBI:29103"/>
    </cofactor>
    <text evidence="16">A monovalent cation. Ammonium or potassium.</text>
</comment>
<dbReference type="NCBIfam" id="NF009848">
    <property type="entry name" value="PRK13318.1-6"/>
    <property type="match status" value="1"/>
</dbReference>
<feature type="binding site" evidence="16">
    <location>
        <begin position="107"/>
        <end position="110"/>
    </location>
    <ligand>
        <name>substrate</name>
    </ligand>
</feature>
<keyword evidence="13 16" id="KW-0173">Coenzyme A biosynthesis</keyword>
<dbReference type="GO" id="GO:0046872">
    <property type="term" value="F:metal ion binding"/>
    <property type="evidence" value="ECO:0007669"/>
    <property type="project" value="UniProtKB-KW"/>
</dbReference>
<dbReference type="InterPro" id="IPR004619">
    <property type="entry name" value="Type_III_PanK"/>
</dbReference>
<keyword evidence="10 16" id="KW-0418">Kinase</keyword>
<feature type="binding site" evidence="16">
    <location>
        <begin position="6"/>
        <end position="13"/>
    </location>
    <ligand>
        <name>ATP</name>
        <dbReference type="ChEBI" id="CHEBI:30616"/>
    </ligand>
</feature>
<dbReference type="GO" id="GO:0005737">
    <property type="term" value="C:cytoplasm"/>
    <property type="evidence" value="ECO:0007669"/>
    <property type="project" value="UniProtKB-SubCell"/>
</dbReference>
<dbReference type="Pfam" id="PF03309">
    <property type="entry name" value="Pan_kinase"/>
    <property type="match status" value="1"/>
</dbReference>
<dbReference type="GO" id="GO:0004594">
    <property type="term" value="F:pantothenate kinase activity"/>
    <property type="evidence" value="ECO:0007669"/>
    <property type="project" value="UniProtKB-UniRule"/>
</dbReference>
<feature type="binding site" evidence="16">
    <location>
        <position position="184"/>
    </location>
    <ligand>
        <name>substrate</name>
    </ligand>
</feature>
<name>A0A6I4W2Q5_9BACL</name>
<dbReference type="SUPFAM" id="SSF53067">
    <property type="entry name" value="Actin-like ATPase domain"/>
    <property type="match status" value="2"/>
</dbReference>
<evidence type="ECO:0000313" key="18">
    <source>
        <dbReference type="Proteomes" id="UP000430692"/>
    </source>
</evidence>
<evidence type="ECO:0000256" key="3">
    <source>
        <dbReference type="ARBA" id="ARBA00004496"/>
    </source>
</evidence>
<comment type="caution">
    <text evidence="17">The sequence shown here is derived from an EMBL/GenBank/DDBJ whole genome shotgun (WGS) entry which is preliminary data.</text>
</comment>
<keyword evidence="18" id="KW-1185">Reference proteome</keyword>
<evidence type="ECO:0000256" key="1">
    <source>
        <dbReference type="ARBA" id="ARBA00001206"/>
    </source>
</evidence>
<dbReference type="CDD" id="cd24015">
    <property type="entry name" value="ASKHA_NBD_PanK-III"/>
    <property type="match status" value="1"/>
</dbReference>
<comment type="similarity">
    <text evidence="14 16">Belongs to the type III pantothenate kinase family.</text>
</comment>
<evidence type="ECO:0000256" key="16">
    <source>
        <dbReference type="HAMAP-Rule" id="MF_01274"/>
    </source>
</evidence>
<sequence>MLLVMDVGNTNIVFGIYDQEKLLHHWRMQTDRNATEDEYAMTFKHLLSHVGLEFSQIKGAILSSVVPPITYVLRKLSEKYLMLSPLVLGPGVKTGLHIQTDDPREVGADRIANAVAAVELYGAPAIIVDFGTATTFCYVDEQARYFGGAIAPGVQISAEALYQRAAKLTRVEIVQPTEVVGKNTVHAVQSGIYYGYVGLVDGIVSRMKEQSVVTPTVIATGGLASLICHSTQTIDKVDPLLTLEGLKLIYKRNLN</sequence>
<comment type="subunit">
    <text evidence="5 16">Homodimer.</text>
</comment>
<protein>
    <recommendedName>
        <fullName evidence="15 16">Type III pantothenate kinase</fullName>
        <ecNumber evidence="6 16">2.7.1.33</ecNumber>
    </recommendedName>
    <alternativeName>
        <fullName evidence="16">PanK-III</fullName>
    </alternativeName>
    <alternativeName>
        <fullName evidence="16">Pantothenic acid kinase</fullName>
    </alternativeName>
</protein>
<organism evidence="17 18">
    <name type="scientific">Shimazuella alba</name>
    <dbReference type="NCBI Taxonomy" id="2690964"/>
    <lineage>
        <taxon>Bacteria</taxon>
        <taxon>Bacillati</taxon>
        <taxon>Bacillota</taxon>
        <taxon>Bacilli</taxon>
        <taxon>Bacillales</taxon>
        <taxon>Thermoactinomycetaceae</taxon>
        <taxon>Shimazuella</taxon>
    </lineage>
</organism>
<dbReference type="RefSeq" id="WP_160801900.1">
    <property type="nucleotide sequence ID" value="NZ_WUUL01000008.1"/>
</dbReference>
<gene>
    <name evidence="16" type="primary">coaX</name>
    <name evidence="17" type="ORF">GSM42_12635</name>
</gene>
<keyword evidence="7 16" id="KW-0963">Cytoplasm</keyword>
<dbReference type="Proteomes" id="UP000430692">
    <property type="component" value="Unassembled WGS sequence"/>
</dbReference>
<dbReference type="NCBIfam" id="TIGR00671">
    <property type="entry name" value="baf"/>
    <property type="match status" value="1"/>
</dbReference>
<evidence type="ECO:0000256" key="14">
    <source>
        <dbReference type="ARBA" id="ARBA00038036"/>
    </source>
</evidence>
<dbReference type="NCBIfam" id="NF009855">
    <property type="entry name" value="PRK13321.1"/>
    <property type="match status" value="1"/>
</dbReference>
<evidence type="ECO:0000256" key="7">
    <source>
        <dbReference type="ARBA" id="ARBA00022490"/>
    </source>
</evidence>
<comment type="pathway">
    <text evidence="4 16">Cofactor biosynthesis; coenzyme A biosynthesis; CoA from (R)-pantothenate: step 1/5.</text>
</comment>
<keyword evidence="16" id="KW-0479">Metal-binding</keyword>
<evidence type="ECO:0000256" key="10">
    <source>
        <dbReference type="ARBA" id="ARBA00022777"/>
    </source>
</evidence>
<keyword evidence="11 16" id="KW-0067">ATP-binding</keyword>
<dbReference type="GO" id="GO:0005524">
    <property type="term" value="F:ATP binding"/>
    <property type="evidence" value="ECO:0007669"/>
    <property type="project" value="UniProtKB-UniRule"/>
</dbReference>
<dbReference type="EC" id="2.7.1.33" evidence="6 16"/>
<dbReference type="AlphaFoldDB" id="A0A6I4W2Q5"/>
<dbReference type="GO" id="GO:0015937">
    <property type="term" value="P:coenzyme A biosynthetic process"/>
    <property type="evidence" value="ECO:0007669"/>
    <property type="project" value="UniProtKB-UniRule"/>
</dbReference>
<comment type="catalytic activity">
    <reaction evidence="1 16">
        <text>(R)-pantothenate + ATP = (R)-4'-phosphopantothenate + ADP + H(+)</text>
        <dbReference type="Rhea" id="RHEA:16373"/>
        <dbReference type="ChEBI" id="CHEBI:10986"/>
        <dbReference type="ChEBI" id="CHEBI:15378"/>
        <dbReference type="ChEBI" id="CHEBI:29032"/>
        <dbReference type="ChEBI" id="CHEBI:30616"/>
        <dbReference type="ChEBI" id="CHEBI:456216"/>
        <dbReference type="EC" id="2.7.1.33"/>
    </reaction>
</comment>
<evidence type="ECO:0000256" key="15">
    <source>
        <dbReference type="ARBA" id="ARBA00040883"/>
    </source>
</evidence>
<dbReference type="UniPathway" id="UPA00241">
    <property type="reaction ID" value="UER00352"/>
</dbReference>
<reference evidence="17 18" key="1">
    <citation type="submission" date="2019-12" db="EMBL/GenBank/DDBJ databases">
        <title>Whole-genome analyses of novel actinobacteria.</title>
        <authorList>
            <person name="Sahin N."/>
            <person name="Saygin H."/>
        </authorList>
    </citation>
    <scope>NUCLEOTIDE SEQUENCE [LARGE SCALE GENOMIC DNA]</scope>
    <source>
        <strain evidence="17 18">KC615</strain>
    </source>
</reference>
<feature type="binding site" evidence="16">
    <location>
        <position position="132"/>
    </location>
    <ligand>
        <name>ATP</name>
        <dbReference type="ChEBI" id="CHEBI:30616"/>
    </ligand>
</feature>
<evidence type="ECO:0000256" key="4">
    <source>
        <dbReference type="ARBA" id="ARBA00005225"/>
    </source>
</evidence>
<evidence type="ECO:0000256" key="6">
    <source>
        <dbReference type="ARBA" id="ARBA00012102"/>
    </source>
</evidence>
<evidence type="ECO:0000256" key="2">
    <source>
        <dbReference type="ARBA" id="ARBA00001958"/>
    </source>
</evidence>
<dbReference type="EMBL" id="WUUL01000008">
    <property type="protein sequence ID" value="MXQ54542.1"/>
    <property type="molecule type" value="Genomic_DNA"/>
</dbReference>
<evidence type="ECO:0000256" key="5">
    <source>
        <dbReference type="ARBA" id="ARBA00011738"/>
    </source>
</evidence>
<comment type="subcellular location">
    <subcellularLocation>
        <location evidence="3 16">Cytoplasm</location>
    </subcellularLocation>
</comment>
<evidence type="ECO:0000256" key="13">
    <source>
        <dbReference type="ARBA" id="ARBA00022993"/>
    </source>
</evidence>
<accession>A0A6I4W2Q5</accession>
<feature type="active site" description="Proton acceptor" evidence="16">
    <location>
        <position position="109"/>
    </location>
</feature>
<comment type="cofactor">
    <cofactor evidence="2">
        <name>K(+)</name>
        <dbReference type="ChEBI" id="CHEBI:29103"/>
    </cofactor>
</comment>
<evidence type="ECO:0000256" key="8">
    <source>
        <dbReference type="ARBA" id="ARBA00022679"/>
    </source>
</evidence>
<evidence type="ECO:0000313" key="17">
    <source>
        <dbReference type="EMBL" id="MXQ54542.1"/>
    </source>
</evidence>
<feature type="binding site" evidence="16">
    <location>
        <position position="129"/>
    </location>
    <ligand>
        <name>K(+)</name>
        <dbReference type="ChEBI" id="CHEBI:29103"/>
    </ligand>
</feature>
<dbReference type="HAMAP" id="MF_01274">
    <property type="entry name" value="Pantothen_kinase_3"/>
    <property type="match status" value="1"/>
</dbReference>
<dbReference type="InterPro" id="IPR043129">
    <property type="entry name" value="ATPase_NBD"/>
</dbReference>
<comment type="caution">
    <text evidence="16">Lacks conserved residue(s) required for the propagation of feature annotation.</text>
</comment>